<proteinExistence type="predicted"/>
<comment type="caution">
    <text evidence="1">The sequence shown here is derived from an EMBL/GenBank/DDBJ whole genome shotgun (WGS) entry which is preliminary data.</text>
</comment>
<feature type="non-terminal residue" evidence="1">
    <location>
        <position position="1"/>
    </location>
</feature>
<evidence type="ECO:0000313" key="2">
    <source>
        <dbReference type="Proteomes" id="UP000789396"/>
    </source>
</evidence>
<protein>
    <submittedName>
        <fullName evidence="1">18532_t:CDS:1</fullName>
    </submittedName>
</protein>
<sequence length="44" mass="4965">KNQNIIPGKIKPEKFTIDRHSQIKEGNSIKIPLLSLIIINNAKV</sequence>
<reference evidence="1" key="1">
    <citation type="submission" date="2021-06" db="EMBL/GenBank/DDBJ databases">
        <authorList>
            <person name="Kallberg Y."/>
            <person name="Tangrot J."/>
            <person name="Rosling A."/>
        </authorList>
    </citation>
    <scope>NUCLEOTIDE SEQUENCE</scope>
    <source>
        <strain evidence="1">IN212</strain>
    </source>
</reference>
<dbReference type="Proteomes" id="UP000789396">
    <property type="component" value="Unassembled WGS sequence"/>
</dbReference>
<dbReference type="AlphaFoldDB" id="A0A9N9HKK7"/>
<evidence type="ECO:0000313" key="1">
    <source>
        <dbReference type="EMBL" id="CAG8691279.1"/>
    </source>
</evidence>
<keyword evidence="2" id="KW-1185">Reference proteome</keyword>
<dbReference type="EMBL" id="CAJVPZ010018939">
    <property type="protein sequence ID" value="CAG8691279.1"/>
    <property type="molecule type" value="Genomic_DNA"/>
</dbReference>
<organism evidence="1 2">
    <name type="scientific">Racocetra fulgida</name>
    <dbReference type="NCBI Taxonomy" id="60492"/>
    <lineage>
        <taxon>Eukaryota</taxon>
        <taxon>Fungi</taxon>
        <taxon>Fungi incertae sedis</taxon>
        <taxon>Mucoromycota</taxon>
        <taxon>Glomeromycotina</taxon>
        <taxon>Glomeromycetes</taxon>
        <taxon>Diversisporales</taxon>
        <taxon>Gigasporaceae</taxon>
        <taxon>Racocetra</taxon>
    </lineage>
</organism>
<name>A0A9N9HKK7_9GLOM</name>
<accession>A0A9N9HKK7</accession>
<gene>
    <name evidence="1" type="ORF">RFULGI_LOCUS10013</name>
</gene>